<keyword evidence="14" id="KW-1185">Reference proteome</keyword>
<keyword evidence="9" id="KW-0486">Methionine biosynthesis</keyword>
<keyword evidence="5 12" id="KW-0285">Flavoprotein</keyword>
<sequence>MFIKDLFKQKRLVYSFEIFPPKLTSPIDTVYKTIEELAILNPDYISVTYGAGGSVNNNRTCELSSLVKNKYGIEALAHLTCINSDEEKITKIVDSLNKNNVKNILALRGDVNGEQNLEDSYKYAYQLIEYLKERGNVCLGAACYPEGHIQSDNIDKDIMHLKNKVDAGADFLISQLFFDNSLYYNFLDKAYKKGINVPIQAGIMPVTNKKQIERIASLSGAYLPEKFIKIMDKYEYNPEALRDAGIAYATEQIVDLVSSGVNGIHLYTMNNPYIANKITTSISSLINHINKEAI</sequence>
<name>A0A3R5QW63_9CLOT</name>
<organism evidence="13 14">
    <name type="scientific">Clostridium manihotivorum</name>
    <dbReference type="NCBI Taxonomy" id="2320868"/>
    <lineage>
        <taxon>Bacteria</taxon>
        <taxon>Bacillati</taxon>
        <taxon>Bacillota</taxon>
        <taxon>Clostridia</taxon>
        <taxon>Eubacteriales</taxon>
        <taxon>Clostridiaceae</taxon>
        <taxon>Clostridium</taxon>
    </lineage>
</organism>
<evidence type="ECO:0000256" key="6">
    <source>
        <dbReference type="ARBA" id="ARBA00022827"/>
    </source>
</evidence>
<dbReference type="EC" id="1.5.1.54" evidence="12"/>
<gene>
    <name evidence="13" type="primary">metF</name>
    <name evidence="13" type="ORF">C1I91_21850</name>
</gene>
<dbReference type="InterPro" id="IPR003171">
    <property type="entry name" value="Mehydrof_redctse-like"/>
</dbReference>
<reference evidence="13 14" key="1">
    <citation type="submission" date="2018-01" db="EMBL/GenBank/DDBJ databases">
        <title>Genome Sequencing and Assembly of Anaerobacter polyendosporus strain CT4.</title>
        <authorList>
            <person name="Tachaapaikoon C."/>
            <person name="Sutheeworapong S."/>
            <person name="Jenjaroenpun P."/>
            <person name="Wongsurawat T."/>
            <person name="Nookeaw I."/>
            <person name="Cheawchanlertfa P."/>
            <person name="Kosugi A."/>
            <person name="Cheevadhanarak S."/>
            <person name="Ratanakhanokchai K."/>
        </authorList>
    </citation>
    <scope>NUCLEOTIDE SEQUENCE [LARGE SCALE GENOMIC DNA]</scope>
    <source>
        <strain evidence="13 14">CT4</strain>
    </source>
</reference>
<dbReference type="InterPro" id="IPR004620">
    <property type="entry name" value="MTHF_reductase_bac"/>
</dbReference>
<dbReference type="Pfam" id="PF02219">
    <property type="entry name" value="MTHFR"/>
    <property type="match status" value="1"/>
</dbReference>
<evidence type="ECO:0000313" key="14">
    <source>
        <dbReference type="Proteomes" id="UP000286268"/>
    </source>
</evidence>
<evidence type="ECO:0000256" key="7">
    <source>
        <dbReference type="ARBA" id="ARBA00023002"/>
    </source>
</evidence>
<evidence type="ECO:0000256" key="3">
    <source>
        <dbReference type="ARBA" id="ARBA00006743"/>
    </source>
</evidence>
<dbReference type="KEGG" id="cmah:C1I91_21850"/>
<keyword evidence="7 12" id="KW-0560">Oxidoreductase</keyword>
<dbReference type="InterPro" id="IPR029041">
    <property type="entry name" value="FAD-linked_oxidoreductase-like"/>
</dbReference>
<dbReference type="SUPFAM" id="SSF51730">
    <property type="entry name" value="FAD-linked oxidoreductase"/>
    <property type="match status" value="1"/>
</dbReference>
<dbReference type="CDD" id="cd00537">
    <property type="entry name" value="MTHFR"/>
    <property type="match status" value="1"/>
</dbReference>
<accession>A0A3R5QW63</accession>
<dbReference type="AlphaFoldDB" id="A0A3R5QW63"/>
<dbReference type="GO" id="GO:0071949">
    <property type="term" value="F:FAD binding"/>
    <property type="evidence" value="ECO:0007669"/>
    <property type="project" value="TreeGrafter"/>
</dbReference>
<evidence type="ECO:0000256" key="10">
    <source>
        <dbReference type="ARBA" id="ARBA00034478"/>
    </source>
</evidence>
<dbReference type="GO" id="GO:0035999">
    <property type="term" value="P:tetrahydrofolate interconversion"/>
    <property type="evidence" value="ECO:0007669"/>
    <property type="project" value="UniProtKB-UniPathway"/>
</dbReference>
<evidence type="ECO:0000256" key="1">
    <source>
        <dbReference type="ARBA" id="ARBA00001974"/>
    </source>
</evidence>
<comment type="pathway">
    <text evidence="10">Amino-acid biosynthesis; L-methionine biosynthesis via de novo pathway.</text>
</comment>
<keyword evidence="6 12" id="KW-0274">FAD</keyword>
<evidence type="ECO:0000256" key="5">
    <source>
        <dbReference type="ARBA" id="ARBA00022630"/>
    </source>
</evidence>
<dbReference type="OrthoDB" id="9812555at2"/>
<evidence type="ECO:0000256" key="2">
    <source>
        <dbReference type="ARBA" id="ARBA00004777"/>
    </source>
</evidence>
<evidence type="ECO:0000256" key="12">
    <source>
        <dbReference type="RuleBase" id="RU003862"/>
    </source>
</evidence>
<evidence type="ECO:0000256" key="11">
    <source>
        <dbReference type="ARBA" id="ARBA00048628"/>
    </source>
</evidence>
<comment type="similarity">
    <text evidence="3 12">Belongs to the methylenetetrahydrofolate reductase family.</text>
</comment>
<keyword evidence="4" id="KW-0028">Amino-acid biosynthesis</keyword>
<dbReference type="GO" id="GO:0005829">
    <property type="term" value="C:cytosol"/>
    <property type="evidence" value="ECO:0007669"/>
    <property type="project" value="InterPro"/>
</dbReference>
<dbReference type="GO" id="GO:0009086">
    <property type="term" value="P:methionine biosynthetic process"/>
    <property type="evidence" value="ECO:0007669"/>
    <property type="project" value="UniProtKB-KW"/>
</dbReference>
<keyword evidence="8" id="KW-0520">NAD</keyword>
<evidence type="ECO:0000256" key="9">
    <source>
        <dbReference type="ARBA" id="ARBA00023167"/>
    </source>
</evidence>
<dbReference type="PANTHER" id="PTHR45754">
    <property type="entry name" value="METHYLENETETRAHYDROFOLATE REDUCTASE"/>
    <property type="match status" value="1"/>
</dbReference>
<protein>
    <recommendedName>
        <fullName evidence="12">Methylenetetrahydrofolate reductase</fullName>
        <ecNumber evidence="12">1.5.1.54</ecNumber>
    </recommendedName>
</protein>
<dbReference type="PANTHER" id="PTHR45754:SF3">
    <property type="entry name" value="METHYLENETETRAHYDROFOLATE REDUCTASE (NADPH)"/>
    <property type="match status" value="1"/>
</dbReference>
<evidence type="ECO:0000313" key="13">
    <source>
        <dbReference type="EMBL" id="QAA34053.1"/>
    </source>
</evidence>
<comment type="catalytic activity">
    <reaction evidence="11">
        <text>(6S)-5-methyl-5,6,7,8-tetrahydrofolate + NAD(+) = (6R)-5,10-methylene-5,6,7,8-tetrahydrofolate + NADH + H(+)</text>
        <dbReference type="Rhea" id="RHEA:19821"/>
        <dbReference type="ChEBI" id="CHEBI:15378"/>
        <dbReference type="ChEBI" id="CHEBI:15636"/>
        <dbReference type="ChEBI" id="CHEBI:18608"/>
        <dbReference type="ChEBI" id="CHEBI:57540"/>
        <dbReference type="ChEBI" id="CHEBI:57945"/>
        <dbReference type="EC" id="1.5.1.54"/>
    </reaction>
    <physiologicalReaction direction="right-to-left" evidence="11">
        <dbReference type="Rhea" id="RHEA:19823"/>
    </physiologicalReaction>
</comment>
<dbReference type="GO" id="GO:0106312">
    <property type="term" value="F:methylenetetrahydrofolate reductase (NADH) activity"/>
    <property type="evidence" value="ECO:0007669"/>
    <property type="project" value="UniProtKB-EC"/>
</dbReference>
<dbReference type="NCBIfam" id="TIGR00676">
    <property type="entry name" value="fadh2"/>
    <property type="match status" value="1"/>
</dbReference>
<proteinExistence type="inferred from homology"/>
<dbReference type="EMBL" id="CP025746">
    <property type="protein sequence ID" value="QAA34053.1"/>
    <property type="molecule type" value="Genomic_DNA"/>
</dbReference>
<evidence type="ECO:0000256" key="4">
    <source>
        <dbReference type="ARBA" id="ARBA00022605"/>
    </source>
</evidence>
<comment type="pathway">
    <text evidence="2 12">One-carbon metabolism; tetrahydrofolate interconversion.</text>
</comment>
<dbReference type="Gene3D" id="3.20.20.220">
    <property type="match status" value="1"/>
</dbReference>
<dbReference type="RefSeq" id="WP_128214775.1">
    <property type="nucleotide sequence ID" value="NZ_CP025746.1"/>
</dbReference>
<dbReference type="Proteomes" id="UP000286268">
    <property type="component" value="Chromosome"/>
</dbReference>
<evidence type="ECO:0000256" key="8">
    <source>
        <dbReference type="ARBA" id="ARBA00023027"/>
    </source>
</evidence>
<comment type="cofactor">
    <cofactor evidence="1 12">
        <name>FAD</name>
        <dbReference type="ChEBI" id="CHEBI:57692"/>
    </cofactor>
</comment>
<dbReference type="UniPathway" id="UPA00193"/>